<dbReference type="KEGG" id="ffu:CLAFUR5_04057"/>
<dbReference type="AlphaFoldDB" id="A0A9Q8LF40"/>
<evidence type="ECO:0000256" key="1">
    <source>
        <dbReference type="SAM" id="MobiDB-lite"/>
    </source>
</evidence>
<feature type="compositionally biased region" description="Polar residues" evidence="1">
    <location>
        <begin position="10"/>
        <end position="30"/>
    </location>
</feature>
<evidence type="ECO:0000313" key="2">
    <source>
        <dbReference type="EMBL" id="UJO16059.1"/>
    </source>
</evidence>
<dbReference type="Proteomes" id="UP000756132">
    <property type="component" value="Chromosome 4"/>
</dbReference>
<organism evidence="2 3">
    <name type="scientific">Passalora fulva</name>
    <name type="common">Tomato leaf mold</name>
    <name type="synonym">Cladosporium fulvum</name>
    <dbReference type="NCBI Taxonomy" id="5499"/>
    <lineage>
        <taxon>Eukaryota</taxon>
        <taxon>Fungi</taxon>
        <taxon>Dikarya</taxon>
        <taxon>Ascomycota</taxon>
        <taxon>Pezizomycotina</taxon>
        <taxon>Dothideomycetes</taxon>
        <taxon>Dothideomycetidae</taxon>
        <taxon>Mycosphaerellales</taxon>
        <taxon>Mycosphaerellaceae</taxon>
        <taxon>Fulvia</taxon>
    </lineage>
</organism>
<sequence length="127" mass="14076">MLSEAAAYNPPQSQRWNTNSTDQSIDNVTNPWNCQGPIAEQLPSQNQLRVLCPNRPYKHNPEPGGPGQVAWGALYFSLAFILTTFQSSGAKTLYCVADMAQKSAKKWDMLYFAEDASIKTEGAYNIV</sequence>
<name>A0A9Q8LF40_PASFU</name>
<feature type="region of interest" description="Disordered" evidence="1">
    <location>
        <begin position="1"/>
        <end position="30"/>
    </location>
</feature>
<gene>
    <name evidence="2" type="ORF">CLAFUR5_04057</name>
</gene>
<reference evidence="2" key="1">
    <citation type="submission" date="2021-12" db="EMBL/GenBank/DDBJ databases">
        <authorList>
            <person name="Zaccaron A."/>
            <person name="Stergiopoulos I."/>
        </authorList>
    </citation>
    <scope>NUCLEOTIDE SEQUENCE</scope>
    <source>
        <strain evidence="2">Race5_Kim</strain>
    </source>
</reference>
<dbReference type="GeneID" id="71983935"/>
<accession>A0A9Q8LF40</accession>
<dbReference type="EMBL" id="CP090166">
    <property type="protein sequence ID" value="UJO16059.1"/>
    <property type="molecule type" value="Genomic_DNA"/>
</dbReference>
<proteinExistence type="predicted"/>
<keyword evidence="3" id="KW-1185">Reference proteome</keyword>
<protein>
    <submittedName>
        <fullName evidence="2">Uncharacterized protein</fullName>
    </submittedName>
</protein>
<evidence type="ECO:0000313" key="3">
    <source>
        <dbReference type="Proteomes" id="UP000756132"/>
    </source>
</evidence>
<dbReference type="RefSeq" id="XP_047760425.1">
    <property type="nucleotide sequence ID" value="XM_047903205.1"/>
</dbReference>
<reference evidence="2" key="2">
    <citation type="journal article" date="2022" name="Microb. Genom.">
        <title>A chromosome-scale genome assembly of the tomato pathogen Cladosporium fulvum reveals a compartmentalized genome architecture and the presence of a dispensable chromosome.</title>
        <authorList>
            <person name="Zaccaron A.Z."/>
            <person name="Chen L.H."/>
            <person name="Samaras A."/>
            <person name="Stergiopoulos I."/>
        </authorList>
    </citation>
    <scope>NUCLEOTIDE SEQUENCE</scope>
    <source>
        <strain evidence="2">Race5_Kim</strain>
    </source>
</reference>